<reference evidence="1" key="1">
    <citation type="submission" date="2014-12" db="EMBL/GenBank/DDBJ databases">
        <title>Insight into the proteome of Arion vulgaris.</title>
        <authorList>
            <person name="Aradska J."/>
            <person name="Bulat T."/>
            <person name="Smidak R."/>
            <person name="Sarate P."/>
            <person name="Gangsoo J."/>
            <person name="Sialana F."/>
            <person name="Bilban M."/>
            <person name="Lubec G."/>
        </authorList>
    </citation>
    <scope>NUCLEOTIDE SEQUENCE</scope>
    <source>
        <tissue evidence="1">Skin</tissue>
    </source>
</reference>
<organism evidence="1">
    <name type="scientific">Arion vulgaris</name>
    <dbReference type="NCBI Taxonomy" id="1028688"/>
    <lineage>
        <taxon>Eukaryota</taxon>
        <taxon>Metazoa</taxon>
        <taxon>Spiralia</taxon>
        <taxon>Lophotrochozoa</taxon>
        <taxon>Mollusca</taxon>
        <taxon>Gastropoda</taxon>
        <taxon>Heterobranchia</taxon>
        <taxon>Euthyneura</taxon>
        <taxon>Panpulmonata</taxon>
        <taxon>Eupulmonata</taxon>
        <taxon>Stylommatophora</taxon>
        <taxon>Helicina</taxon>
        <taxon>Arionoidea</taxon>
        <taxon>Arionidae</taxon>
        <taxon>Arion</taxon>
    </lineage>
</organism>
<dbReference type="InterPro" id="IPR051135">
    <property type="entry name" value="Gal/GlcNAc/GalNAc_ST"/>
</dbReference>
<dbReference type="GO" id="GO:0006790">
    <property type="term" value="P:sulfur compound metabolic process"/>
    <property type="evidence" value="ECO:0007669"/>
    <property type="project" value="TreeGrafter"/>
</dbReference>
<dbReference type="EMBL" id="HACG01010011">
    <property type="protein sequence ID" value="CEK56876.1"/>
    <property type="molecule type" value="Transcribed_RNA"/>
</dbReference>
<accession>A0A0B6YM74</accession>
<dbReference type="AlphaFoldDB" id="A0A0B6YM74"/>
<dbReference type="GO" id="GO:0001517">
    <property type="term" value="F:N-acetylglucosamine 6-O-sulfotransferase activity"/>
    <property type="evidence" value="ECO:0007669"/>
    <property type="project" value="TreeGrafter"/>
</dbReference>
<dbReference type="GO" id="GO:0006044">
    <property type="term" value="P:N-acetylglucosamine metabolic process"/>
    <property type="evidence" value="ECO:0007669"/>
    <property type="project" value="TreeGrafter"/>
</dbReference>
<feature type="non-terminal residue" evidence="1">
    <location>
        <position position="170"/>
    </location>
</feature>
<dbReference type="InterPro" id="IPR027417">
    <property type="entry name" value="P-loop_NTPase"/>
</dbReference>
<dbReference type="PANTHER" id="PTHR10704">
    <property type="entry name" value="CARBOHYDRATE SULFOTRANSFERASE"/>
    <property type="match status" value="1"/>
</dbReference>
<evidence type="ECO:0000313" key="1">
    <source>
        <dbReference type="EMBL" id="CEK56876.1"/>
    </source>
</evidence>
<proteinExistence type="predicted"/>
<feature type="non-terminal residue" evidence="1">
    <location>
        <position position="1"/>
    </location>
</feature>
<sequence length="170" mass="20065">GRSPNTKLKCNKDDRQQVILLTYGRSGSSLTAEIIKQQKQVYVYYEPLHNLAKLFEPFQEEHQEVRHRYLHLTSIPEYNKKAEDIVERLMTCNYERLSKVASQNLHMRLYDSATMFWCIKRAANYTKEVKCLREGEAKCKEKSIQFLKIIRLTVQSVGQLMDRHPCLKLI</sequence>
<protein>
    <recommendedName>
        <fullName evidence="2">Sulfotransferase domain-containing protein</fullName>
    </recommendedName>
</protein>
<evidence type="ECO:0008006" key="2">
    <source>
        <dbReference type="Google" id="ProtNLM"/>
    </source>
</evidence>
<dbReference type="Gene3D" id="3.40.50.300">
    <property type="entry name" value="P-loop containing nucleotide triphosphate hydrolases"/>
    <property type="match status" value="1"/>
</dbReference>
<dbReference type="PANTHER" id="PTHR10704:SF44">
    <property type="entry name" value="LD35051P-RELATED"/>
    <property type="match status" value="1"/>
</dbReference>
<name>A0A0B6YM74_9EUPU</name>
<gene>
    <name evidence="1" type="primary">ORF28733</name>
</gene>